<dbReference type="AlphaFoldDB" id="A0A3D2X511"/>
<proteinExistence type="predicted"/>
<dbReference type="EMBL" id="DPVV01000217">
    <property type="protein sequence ID" value="HCL02056.1"/>
    <property type="molecule type" value="Genomic_DNA"/>
</dbReference>
<feature type="transmembrane region" description="Helical" evidence="6">
    <location>
        <begin position="150"/>
        <end position="172"/>
    </location>
</feature>
<organism evidence="8 9">
    <name type="scientific">Lachnoclostridium phytofermentans</name>
    <dbReference type="NCBI Taxonomy" id="66219"/>
    <lineage>
        <taxon>Bacteria</taxon>
        <taxon>Bacillati</taxon>
        <taxon>Bacillota</taxon>
        <taxon>Clostridia</taxon>
        <taxon>Lachnospirales</taxon>
        <taxon>Lachnospiraceae</taxon>
    </lineage>
</organism>
<evidence type="ECO:0000256" key="3">
    <source>
        <dbReference type="ARBA" id="ARBA00022692"/>
    </source>
</evidence>
<keyword evidence="5 6" id="KW-0472">Membrane</keyword>
<evidence type="ECO:0000256" key="1">
    <source>
        <dbReference type="ARBA" id="ARBA00004651"/>
    </source>
</evidence>
<dbReference type="CDD" id="cd16380">
    <property type="entry name" value="YitT_C"/>
    <property type="match status" value="1"/>
</dbReference>
<evidence type="ECO:0000256" key="4">
    <source>
        <dbReference type="ARBA" id="ARBA00022989"/>
    </source>
</evidence>
<dbReference type="GO" id="GO:0005886">
    <property type="term" value="C:plasma membrane"/>
    <property type="evidence" value="ECO:0007669"/>
    <property type="project" value="UniProtKB-SubCell"/>
</dbReference>
<name>A0A3D2X511_9FIRM</name>
<dbReference type="InterPro" id="IPR003740">
    <property type="entry name" value="YitT"/>
</dbReference>
<feature type="transmembrane region" description="Helical" evidence="6">
    <location>
        <begin position="110"/>
        <end position="129"/>
    </location>
</feature>
<keyword evidence="4 6" id="KW-1133">Transmembrane helix</keyword>
<keyword evidence="3 6" id="KW-0812">Transmembrane</keyword>
<dbReference type="Pfam" id="PF02588">
    <property type="entry name" value="YitT_membrane"/>
    <property type="match status" value="1"/>
</dbReference>
<dbReference type="PANTHER" id="PTHR33545">
    <property type="entry name" value="UPF0750 MEMBRANE PROTEIN YITT-RELATED"/>
    <property type="match status" value="1"/>
</dbReference>
<evidence type="ECO:0000313" key="8">
    <source>
        <dbReference type="EMBL" id="HCL02056.1"/>
    </source>
</evidence>
<dbReference type="Gene3D" id="3.30.70.120">
    <property type="match status" value="1"/>
</dbReference>
<evidence type="ECO:0000256" key="5">
    <source>
        <dbReference type="ARBA" id="ARBA00023136"/>
    </source>
</evidence>
<dbReference type="PIRSF" id="PIRSF006483">
    <property type="entry name" value="Membrane_protein_YitT"/>
    <property type="match status" value="1"/>
</dbReference>
<feature type="domain" description="DUF2179" evidence="7">
    <location>
        <begin position="225"/>
        <end position="279"/>
    </location>
</feature>
<sequence length="285" mass="31161">MRSSIFNKRVALDIIIEVIGSFLIAISLYNFAAQAKFPMTGFSGIALILNRLFSLPIGITTIVINIPVAIICYKLLGRGFFLRSFRCMIISSLMIDYVGPLLPMYEGDRLLAAICTGVLGGLGYAMIYMRNSSTGGSDFIIMAVKAIKPHISLGKIAFLSDIGIILVGGIIFDDMDGIIYGMIVNYLFAIAVDKLMYGINSGKVALIVTHHGELITDTIEECCQRGSTILNAAGGYKKEEKQVVMCACNNKQMYLLEQAVKHSDPDCFIIILESNEVLGEGFIIR</sequence>
<evidence type="ECO:0000259" key="7">
    <source>
        <dbReference type="Pfam" id="PF10035"/>
    </source>
</evidence>
<feature type="transmembrane region" description="Helical" evidence="6">
    <location>
        <begin position="52"/>
        <end position="73"/>
    </location>
</feature>
<dbReference type="InterPro" id="IPR019264">
    <property type="entry name" value="DUF2179"/>
</dbReference>
<dbReference type="Proteomes" id="UP000262969">
    <property type="component" value="Unassembled WGS sequence"/>
</dbReference>
<reference evidence="8 9" key="1">
    <citation type="journal article" date="2018" name="Nat. Biotechnol.">
        <title>A standardized bacterial taxonomy based on genome phylogeny substantially revises the tree of life.</title>
        <authorList>
            <person name="Parks D.H."/>
            <person name="Chuvochina M."/>
            <person name="Waite D.W."/>
            <person name="Rinke C."/>
            <person name="Skarshewski A."/>
            <person name="Chaumeil P.A."/>
            <person name="Hugenholtz P."/>
        </authorList>
    </citation>
    <scope>NUCLEOTIDE SEQUENCE [LARGE SCALE GENOMIC DNA]</scope>
    <source>
        <strain evidence="8">UBA11728</strain>
    </source>
</reference>
<dbReference type="PANTHER" id="PTHR33545:SF5">
    <property type="entry name" value="UPF0750 MEMBRANE PROTEIN YITT"/>
    <property type="match status" value="1"/>
</dbReference>
<keyword evidence="2" id="KW-1003">Cell membrane</keyword>
<evidence type="ECO:0000256" key="2">
    <source>
        <dbReference type="ARBA" id="ARBA00022475"/>
    </source>
</evidence>
<dbReference type="InterPro" id="IPR015867">
    <property type="entry name" value="N-reg_PII/ATP_PRibTrfase_C"/>
</dbReference>
<feature type="transmembrane region" description="Helical" evidence="6">
    <location>
        <begin position="178"/>
        <end position="197"/>
    </location>
</feature>
<comment type="caution">
    <text evidence="8">The sequence shown here is derived from an EMBL/GenBank/DDBJ whole genome shotgun (WGS) entry which is preliminary data.</text>
</comment>
<comment type="subcellular location">
    <subcellularLocation>
        <location evidence="1">Cell membrane</location>
        <topology evidence="1">Multi-pass membrane protein</topology>
    </subcellularLocation>
</comment>
<dbReference type="Pfam" id="PF10035">
    <property type="entry name" value="DUF2179"/>
    <property type="match status" value="1"/>
</dbReference>
<feature type="transmembrane region" description="Helical" evidence="6">
    <location>
        <begin position="12"/>
        <end position="32"/>
    </location>
</feature>
<accession>A0A3D2X511</accession>
<evidence type="ECO:0000256" key="6">
    <source>
        <dbReference type="SAM" id="Phobius"/>
    </source>
</evidence>
<protein>
    <recommendedName>
        <fullName evidence="7">DUF2179 domain-containing protein</fullName>
    </recommendedName>
</protein>
<evidence type="ECO:0000313" key="9">
    <source>
        <dbReference type="Proteomes" id="UP000262969"/>
    </source>
</evidence>
<dbReference type="InterPro" id="IPR051461">
    <property type="entry name" value="UPF0750_membrane"/>
</dbReference>
<gene>
    <name evidence="8" type="ORF">DHW61_06495</name>
</gene>